<protein>
    <recommendedName>
        <fullName evidence="3">Haloacid dehalogenase-like hydrolase</fullName>
    </recommendedName>
</protein>
<reference evidence="1 2" key="1">
    <citation type="submission" date="2024-06" db="EMBL/GenBank/DDBJ databases">
        <title>The Natural Products Discovery Center: Release of the First 8490 Sequenced Strains for Exploring Actinobacteria Biosynthetic Diversity.</title>
        <authorList>
            <person name="Kalkreuter E."/>
            <person name="Kautsar S.A."/>
            <person name="Yang D."/>
            <person name="Bader C.D."/>
            <person name="Teijaro C.N."/>
            <person name="Fluegel L."/>
            <person name="Davis C.M."/>
            <person name="Simpson J.R."/>
            <person name="Lauterbach L."/>
            <person name="Steele A.D."/>
            <person name="Gui C."/>
            <person name="Meng S."/>
            <person name="Li G."/>
            <person name="Viehrig K."/>
            <person name="Ye F."/>
            <person name="Su P."/>
            <person name="Kiefer A.F."/>
            <person name="Nichols A."/>
            <person name="Cepeda A.J."/>
            <person name="Yan W."/>
            <person name="Fan B."/>
            <person name="Jiang Y."/>
            <person name="Adhikari A."/>
            <person name="Zheng C.-J."/>
            <person name="Schuster L."/>
            <person name="Cowan T.M."/>
            <person name="Smanski M.J."/>
            <person name="Chevrette M.G."/>
            <person name="De Carvalho L.P.S."/>
            <person name="Shen B."/>
        </authorList>
    </citation>
    <scope>NUCLEOTIDE SEQUENCE [LARGE SCALE GENOMIC DNA]</scope>
    <source>
        <strain evidence="1 2">NPDC000234</strain>
    </source>
</reference>
<dbReference type="InterPro" id="IPR036412">
    <property type="entry name" value="HAD-like_sf"/>
</dbReference>
<dbReference type="Proteomes" id="UP001474181">
    <property type="component" value="Unassembled WGS sequence"/>
</dbReference>
<accession>A0ABV1XG88</accession>
<feature type="non-terminal residue" evidence="1">
    <location>
        <position position="256"/>
    </location>
</feature>
<dbReference type="Gene3D" id="1.10.150.240">
    <property type="entry name" value="Putative phosphatase, domain 2"/>
    <property type="match status" value="1"/>
</dbReference>
<organism evidence="1 2">
    <name type="scientific">Streptomyces hyaluromycini</name>
    <dbReference type="NCBI Taxonomy" id="1377993"/>
    <lineage>
        <taxon>Bacteria</taxon>
        <taxon>Bacillati</taxon>
        <taxon>Actinomycetota</taxon>
        <taxon>Actinomycetes</taxon>
        <taxon>Kitasatosporales</taxon>
        <taxon>Streptomycetaceae</taxon>
        <taxon>Streptomyces</taxon>
    </lineage>
</organism>
<proteinExistence type="predicted"/>
<dbReference type="InterPro" id="IPR023198">
    <property type="entry name" value="PGP-like_dom2"/>
</dbReference>
<dbReference type="Gene3D" id="3.40.50.1000">
    <property type="entry name" value="HAD superfamily/HAD-like"/>
    <property type="match status" value="1"/>
</dbReference>
<gene>
    <name evidence="1" type="ORF">ABT404_52555</name>
</gene>
<comment type="caution">
    <text evidence="1">The sequence shown here is derived from an EMBL/GenBank/DDBJ whole genome shotgun (WGS) entry which is preliminary data.</text>
</comment>
<evidence type="ECO:0000313" key="1">
    <source>
        <dbReference type="EMBL" id="MER7187998.1"/>
    </source>
</evidence>
<keyword evidence="2" id="KW-1185">Reference proteome</keyword>
<dbReference type="SUPFAM" id="SSF56784">
    <property type="entry name" value="HAD-like"/>
    <property type="match status" value="1"/>
</dbReference>
<dbReference type="InterPro" id="IPR023214">
    <property type="entry name" value="HAD_sf"/>
</dbReference>
<sequence>MEPLRTLRLAAVNIDGVLLNDSFSPVLYRVVLKYGGSYTRELEQRLFSQSRLAAAKVLLEETGAGVSEQEAIADYFAERERYLRDHPVHILDGAEELLHRLRALGLDVICYGGLDEDHFRRHLGAWEHLFTAPHYICTDDFRPGIREIVRDRFGLDHHQVLFIDDVARFAGHARELDVPFVGHPSTFEHGFQRELMRELGVRHLVGGLAEIDEERLRTLDREAGLGTVGTDLHETGQDVYEQTMDVNVRGVWNCLR</sequence>
<dbReference type="RefSeq" id="WP_350792767.1">
    <property type="nucleotide sequence ID" value="NZ_JBEPEK010000992.1"/>
</dbReference>
<evidence type="ECO:0008006" key="3">
    <source>
        <dbReference type="Google" id="ProtNLM"/>
    </source>
</evidence>
<name>A0ABV1XG88_9ACTN</name>
<dbReference type="EMBL" id="JBEPEK010000992">
    <property type="protein sequence ID" value="MER7187998.1"/>
    <property type="molecule type" value="Genomic_DNA"/>
</dbReference>
<evidence type="ECO:0000313" key="2">
    <source>
        <dbReference type="Proteomes" id="UP001474181"/>
    </source>
</evidence>